<dbReference type="Gene3D" id="1.10.10.60">
    <property type="entry name" value="Homeodomain-like"/>
    <property type="match status" value="1"/>
</dbReference>
<accession>A0A6P7U6E0</accession>
<dbReference type="SUPFAM" id="SSF46689">
    <property type="entry name" value="Homeodomain-like"/>
    <property type="match status" value="1"/>
</dbReference>
<keyword evidence="2" id="KW-0238">DNA-binding</keyword>
<dbReference type="Pfam" id="PF03184">
    <property type="entry name" value="DDE_1"/>
    <property type="match status" value="1"/>
</dbReference>
<dbReference type="InterPro" id="IPR009057">
    <property type="entry name" value="Homeodomain-like_sf"/>
</dbReference>
<comment type="similarity">
    <text evidence="1">Belongs to the tigger transposable element derived protein family.</text>
</comment>
<evidence type="ECO:0000256" key="1">
    <source>
        <dbReference type="ARBA" id="ARBA00010881"/>
    </source>
</evidence>
<dbReference type="GO" id="GO:0003677">
    <property type="term" value="F:DNA binding"/>
    <property type="evidence" value="ECO:0007669"/>
    <property type="project" value="UniProtKB-KW"/>
</dbReference>
<keyword evidence="4" id="KW-1185">Reference proteome</keyword>
<dbReference type="InterPro" id="IPR004875">
    <property type="entry name" value="DDE_SF_endonuclease_dom"/>
</dbReference>
<gene>
    <name evidence="5" type="primary">LOC115230517</name>
</gene>
<name>A0A6P7U6E0_9MOLL</name>
<organism evidence="4 5">
    <name type="scientific">Octopus sinensis</name>
    <name type="common">East Asian common octopus</name>
    <dbReference type="NCBI Taxonomy" id="2607531"/>
    <lineage>
        <taxon>Eukaryota</taxon>
        <taxon>Metazoa</taxon>
        <taxon>Spiralia</taxon>
        <taxon>Lophotrochozoa</taxon>
        <taxon>Mollusca</taxon>
        <taxon>Cephalopoda</taxon>
        <taxon>Coleoidea</taxon>
        <taxon>Octopodiformes</taxon>
        <taxon>Octopoda</taxon>
        <taxon>Incirrata</taxon>
        <taxon>Octopodidae</taxon>
        <taxon>Octopus</taxon>
    </lineage>
</organism>
<reference evidence="5" key="1">
    <citation type="submission" date="2025-08" db="UniProtKB">
        <authorList>
            <consortium name="RefSeq"/>
        </authorList>
    </citation>
    <scope>IDENTIFICATION</scope>
</reference>
<dbReference type="Proteomes" id="UP000515154">
    <property type="component" value="Unplaced"/>
</dbReference>
<dbReference type="GO" id="GO:0005634">
    <property type="term" value="C:nucleus"/>
    <property type="evidence" value="ECO:0007669"/>
    <property type="project" value="TreeGrafter"/>
</dbReference>
<evidence type="ECO:0000313" key="5">
    <source>
        <dbReference type="RefSeq" id="XP_029656536.1"/>
    </source>
</evidence>
<dbReference type="AlphaFoldDB" id="A0A6P7U6E0"/>
<dbReference type="PROSITE" id="PS51253">
    <property type="entry name" value="HTH_CENPB"/>
    <property type="match status" value="1"/>
</dbReference>
<dbReference type="InterPro" id="IPR036388">
    <property type="entry name" value="WH-like_DNA-bd_sf"/>
</dbReference>
<dbReference type="SMART" id="SM00674">
    <property type="entry name" value="CENPB"/>
    <property type="match status" value="1"/>
</dbReference>
<dbReference type="PANTHER" id="PTHR19303">
    <property type="entry name" value="TRANSPOSON"/>
    <property type="match status" value="1"/>
</dbReference>
<protein>
    <submittedName>
        <fullName evidence="5">Tigger transposable element-derived protein 6-like</fullName>
    </submittedName>
</protein>
<proteinExistence type="inferred from homology"/>
<evidence type="ECO:0000259" key="3">
    <source>
        <dbReference type="PROSITE" id="PS51253"/>
    </source>
</evidence>
<feature type="domain" description="HTH CENPB-type" evidence="3">
    <location>
        <begin position="130"/>
        <end position="201"/>
    </location>
</feature>
<dbReference type="Gene3D" id="1.10.10.10">
    <property type="entry name" value="Winged helix-like DNA-binding domain superfamily/Winged helix DNA-binding domain"/>
    <property type="match status" value="1"/>
</dbReference>
<dbReference type="InterPro" id="IPR050863">
    <property type="entry name" value="CenT-Element_Derived"/>
</dbReference>
<dbReference type="InterPro" id="IPR006600">
    <property type="entry name" value="HTH_CenpB_DNA-bd_dom"/>
</dbReference>
<evidence type="ECO:0000256" key="2">
    <source>
        <dbReference type="ARBA" id="ARBA00023125"/>
    </source>
</evidence>
<dbReference type="Pfam" id="PF03221">
    <property type="entry name" value="HTH_Tnp_Tc5"/>
    <property type="match status" value="1"/>
</dbReference>
<evidence type="ECO:0000313" key="4">
    <source>
        <dbReference type="Proteomes" id="UP000515154"/>
    </source>
</evidence>
<dbReference type="PANTHER" id="PTHR19303:SF73">
    <property type="entry name" value="PROTEIN PDC2"/>
    <property type="match status" value="1"/>
</dbReference>
<sequence>MNFRDVDLSSDIKNRIISLHEYNYGYKKIAKKLEISKNTVAKILEPVGLAREDGKRPDGLTTFPFENGKSLIWDATCTDTFSAGNILTSASEPGSAANLAETLKIKKYGALSHRYILAPVAAETSDFPRNIQRSPHTLSQKLDKIVFEAFTKTREEFIPVSGPLLKNIASKVARMLNYSAFKGSNGWLEKFKKRHMLSFKTISGEKNSSDVSSLDMFFSKYDEYVKEYGLQNIFNCDETGLYIKRIPSKSFVSSDEDCFGIKRSKEKFTILLSVSACGEKLKPLLVGKYKSPRCMKNFNPEEHGVSYSSSKNSWMTSEIFITWLTITNEQMITQKRKIVLLLDNASCHKYIHLSNIELFFLPKNTTSLIQPLDMGIIKSFKSNYLNALLDFTLYFEDVELQIVNLKK</sequence>
<dbReference type="KEGG" id="osn:115230517"/>
<dbReference type="RefSeq" id="XP_029656536.1">
    <property type="nucleotide sequence ID" value="XM_029800676.1"/>
</dbReference>